<organism evidence="2 3">
    <name type="scientific">Chaetomium strumarium</name>
    <dbReference type="NCBI Taxonomy" id="1170767"/>
    <lineage>
        <taxon>Eukaryota</taxon>
        <taxon>Fungi</taxon>
        <taxon>Dikarya</taxon>
        <taxon>Ascomycota</taxon>
        <taxon>Pezizomycotina</taxon>
        <taxon>Sordariomycetes</taxon>
        <taxon>Sordariomycetidae</taxon>
        <taxon>Sordariales</taxon>
        <taxon>Chaetomiaceae</taxon>
        <taxon>Chaetomium</taxon>
    </lineage>
</organism>
<feature type="region of interest" description="Disordered" evidence="1">
    <location>
        <begin position="514"/>
        <end position="596"/>
    </location>
</feature>
<evidence type="ECO:0000313" key="2">
    <source>
        <dbReference type="EMBL" id="KAK3310649.1"/>
    </source>
</evidence>
<proteinExistence type="predicted"/>
<name>A0AAJ0H331_9PEZI</name>
<feature type="compositionally biased region" description="Basic and acidic residues" evidence="1">
    <location>
        <begin position="186"/>
        <end position="205"/>
    </location>
</feature>
<feature type="compositionally biased region" description="Polar residues" evidence="1">
    <location>
        <begin position="521"/>
        <end position="530"/>
    </location>
</feature>
<keyword evidence="3" id="KW-1185">Reference proteome</keyword>
<feature type="region of interest" description="Disordered" evidence="1">
    <location>
        <begin position="338"/>
        <end position="375"/>
    </location>
</feature>
<feature type="compositionally biased region" description="Acidic residues" evidence="1">
    <location>
        <begin position="120"/>
        <end position="130"/>
    </location>
</feature>
<feature type="compositionally biased region" description="Basic and acidic residues" evidence="1">
    <location>
        <begin position="845"/>
        <end position="904"/>
    </location>
</feature>
<feature type="compositionally biased region" description="Low complexity" evidence="1">
    <location>
        <begin position="579"/>
        <end position="588"/>
    </location>
</feature>
<feature type="compositionally biased region" description="Polar residues" evidence="1">
    <location>
        <begin position="714"/>
        <end position="726"/>
    </location>
</feature>
<evidence type="ECO:0000256" key="1">
    <source>
        <dbReference type="SAM" id="MobiDB-lite"/>
    </source>
</evidence>
<feature type="region of interest" description="Disordered" evidence="1">
    <location>
        <begin position="430"/>
        <end position="478"/>
    </location>
</feature>
<feature type="region of interest" description="Disordered" evidence="1">
    <location>
        <begin position="49"/>
        <end position="227"/>
    </location>
</feature>
<feature type="compositionally biased region" description="Basic and acidic residues" evidence="1">
    <location>
        <begin position="66"/>
        <end position="78"/>
    </location>
</feature>
<feature type="region of interest" description="Disordered" evidence="1">
    <location>
        <begin position="702"/>
        <end position="734"/>
    </location>
</feature>
<evidence type="ECO:0000313" key="3">
    <source>
        <dbReference type="Proteomes" id="UP001273166"/>
    </source>
</evidence>
<feature type="compositionally biased region" description="Low complexity" evidence="1">
    <location>
        <begin position="990"/>
        <end position="1015"/>
    </location>
</feature>
<dbReference type="GeneID" id="87889473"/>
<feature type="compositionally biased region" description="Low complexity" evidence="1">
    <location>
        <begin position="656"/>
        <end position="669"/>
    </location>
</feature>
<feature type="compositionally biased region" description="Pro residues" evidence="1">
    <location>
        <begin position="964"/>
        <end position="973"/>
    </location>
</feature>
<feature type="region of interest" description="Disordered" evidence="1">
    <location>
        <begin position="781"/>
        <end position="1018"/>
    </location>
</feature>
<feature type="compositionally biased region" description="Low complexity" evidence="1">
    <location>
        <begin position="913"/>
        <end position="929"/>
    </location>
</feature>
<feature type="compositionally biased region" description="Acidic residues" evidence="1">
    <location>
        <begin position="154"/>
        <end position="163"/>
    </location>
</feature>
<reference evidence="2" key="1">
    <citation type="journal article" date="2023" name="Mol. Phylogenet. Evol.">
        <title>Genome-scale phylogeny and comparative genomics of the fungal order Sordariales.</title>
        <authorList>
            <person name="Hensen N."/>
            <person name="Bonometti L."/>
            <person name="Westerberg I."/>
            <person name="Brannstrom I.O."/>
            <person name="Guillou S."/>
            <person name="Cros-Aarteil S."/>
            <person name="Calhoun S."/>
            <person name="Haridas S."/>
            <person name="Kuo A."/>
            <person name="Mondo S."/>
            <person name="Pangilinan J."/>
            <person name="Riley R."/>
            <person name="LaButti K."/>
            <person name="Andreopoulos B."/>
            <person name="Lipzen A."/>
            <person name="Chen C."/>
            <person name="Yan M."/>
            <person name="Daum C."/>
            <person name="Ng V."/>
            <person name="Clum A."/>
            <person name="Steindorff A."/>
            <person name="Ohm R.A."/>
            <person name="Martin F."/>
            <person name="Silar P."/>
            <person name="Natvig D.O."/>
            <person name="Lalanne C."/>
            <person name="Gautier V."/>
            <person name="Ament-Velasquez S.L."/>
            <person name="Kruys A."/>
            <person name="Hutchinson M.I."/>
            <person name="Powell A.J."/>
            <person name="Barry K."/>
            <person name="Miller A.N."/>
            <person name="Grigoriev I.V."/>
            <person name="Debuchy R."/>
            <person name="Gladieux P."/>
            <person name="Hiltunen Thoren M."/>
            <person name="Johannesson H."/>
        </authorList>
    </citation>
    <scope>NUCLEOTIDE SEQUENCE</scope>
    <source>
        <strain evidence="2">CBS 333.67</strain>
    </source>
</reference>
<protein>
    <submittedName>
        <fullName evidence="2">Uncharacterized protein</fullName>
    </submittedName>
</protein>
<comment type="caution">
    <text evidence="2">The sequence shown here is derived from an EMBL/GenBank/DDBJ whole genome shotgun (WGS) entry which is preliminary data.</text>
</comment>
<sequence length="1149" mass="124187">MDMLFSPYGVGNVPKSVMAEVERRTGELLKSSSFQRMLELEKKHKVERLQGAQALLPSPQFPTQPREGHPPPRPERPDSLFPHEQFLMVRAAPRPVIQPSLSITIPQAADPESRARPDEAEAEQEEEEGTDIGTPKTPTNDEPFQKQVKFLAPEDSEEDEDGMSEQSSICQSPSWEGYGQRKKEKKQQAERRKREKEQAEKEAKAARKRNTTRLSKPPPPLAATPSRDYIAVGLTNADRSMSDPLLISQPLLQSTTSIQRPEDIGRTLSADDVQQSRRPRLAVTGILSSPGSNARHAGGGAVQGTAVRMNDSGFVQRQDLYRSTSEGQAPVNQQLSAATSYKHDCRSSRDAFPPSASRTPMLRHMSPSGGSRTKNLLEGAADANQIQDSLSTIPTADGTRQGGYVVHQRAQAAEMAMAGLAEEQLVRSVAQDYPPSASSSRPAQHTRRSSLTQEAKSAAMRLVGRRSSSAARDDGPSQTDYLTFKAIPYSASATDTSSSIDSMPATPRSVNGSFIAHVERPSTSGSSALRSTKGRQESLNPAERPPMSQSSLNSSGPSVTGSDSSSQGKKNRSLKDAAKAALSISKSSQRVDNARPSISLPPYLALRSRINHGTSTSIDKSKLSAAGDASKPATAALASEQDKPAEIVPPGGYRGSEGSSSSSTYEDGSPLASPTMTPDTSRPQSAKDVPLIARGVHRENADAFGLQDDERTLRQSLDSSKSSTPRNVDPEVRANVEIGNDDRWSRTALPIEIDCDAQSFITTVSYLDNVDDTEQLEPLKQAPRAMRHAEDVEGSGSLPPRSRKREQMTPGCTTEPLAAPPRSPRQHGEKGVLKSMEGGSEEQEETRKIGASEDQGRSLERVAEKKEATPKRYRWHEQKLAGSQELDKVSTEAGREIDEDEKQRAPAGRPQRGWMSGSLSSAGSTGPSSPHAFTPEFQLPSNPYFADFPEPLKHHGFLGEIPTSPGPPSPVSLPSPLRTVPSKSGAQSRTNSAPTPLPTSTNPSSRSSTPSSRSPGVMPVSILKQPKALSPDQPTEVPTSPRSHVLSAIPKHMQLQAGVSARTPTAVPETRMAPIAKMFVECCNCKFFHDMPAKLYECMAKPDAIVEDKQRGISGAITTMVKCPWCQHNMSRECCAGYAAVVVLKEKLH</sequence>
<feature type="compositionally biased region" description="Polar residues" evidence="1">
    <location>
        <begin position="466"/>
        <end position="478"/>
    </location>
</feature>
<dbReference type="Proteomes" id="UP001273166">
    <property type="component" value="Unassembled WGS sequence"/>
</dbReference>
<accession>A0AAJ0H331</accession>
<gene>
    <name evidence="2" type="ORF">B0T15DRAFT_564554</name>
</gene>
<feature type="compositionally biased region" description="Polar residues" evidence="1">
    <location>
        <begin position="672"/>
        <end position="684"/>
    </location>
</feature>
<dbReference type="AlphaFoldDB" id="A0AAJ0H331"/>
<reference evidence="2" key="2">
    <citation type="submission" date="2023-06" db="EMBL/GenBank/DDBJ databases">
        <authorList>
            <consortium name="Lawrence Berkeley National Laboratory"/>
            <person name="Mondo S.J."/>
            <person name="Hensen N."/>
            <person name="Bonometti L."/>
            <person name="Westerberg I."/>
            <person name="Brannstrom I.O."/>
            <person name="Guillou S."/>
            <person name="Cros-Aarteil S."/>
            <person name="Calhoun S."/>
            <person name="Haridas S."/>
            <person name="Kuo A."/>
            <person name="Pangilinan J."/>
            <person name="Riley R."/>
            <person name="Labutti K."/>
            <person name="Andreopoulos B."/>
            <person name="Lipzen A."/>
            <person name="Chen C."/>
            <person name="Yanf M."/>
            <person name="Daum C."/>
            <person name="Ng V."/>
            <person name="Clum A."/>
            <person name="Steindorff A."/>
            <person name="Ohm R."/>
            <person name="Martin F."/>
            <person name="Silar P."/>
            <person name="Natvig D."/>
            <person name="Lalanne C."/>
            <person name="Gautier V."/>
            <person name="Ament-Velasquez S.L."/>
            <person name="Kruys A."/>
            <person name="Hutchinson M.I."/>
            <person name="Powell A.J."/>
            <person name="Barry K."/>
            <person name="Miller A.N."/>
            <person name="Grigoriev I.V."/>
            <person name="Debuchy R."/>
            <person name="Gladieux P."/>
            <person name="Thoren M.H."/>
            <person name="Johannesson H."/>
        </authorList>
    </citation>
    <scope>NUCLEOTIDE SEQUENCE</scope>
    <source>
        <strain evidence="2">CBS 333.67</strain>
    </source>
</reference>
<feature type="compositionally biased region" description="Low complexity" evidence="1">
    <location>
        <begin position="554"/>
        <end position="568"/>
    </location>
</feature>
<feature type="compositionally biased region" description="Polar residues" evidence="1">
    <location>
        <begin position="436"/>
        <end position="455"/>
    </location>
</feature>
<dbReference type="RefSeq" id="XP_062726429.1">
    <property type="nucleotide sequence ID" value="XM_062870644.1"/>
</dbReference>
<dbReference type="EMBL" id="JAUDZG010000001">
    <property type="protein sequence ID" value="KAK3310649.1"/>
    <property type="molecule type" value="Genomic_DNA"/>
</dbReference>
<feature type="region of interest" description="Disordered" evidence="1">
    <location>
        <begin position="615"/>
        <end position="686"/>
    </location>
</feature>